<accession>A0AAW6TWD5</accession>
<reference evidence="6" key="1">
    <citation type="submission" date="2023-05" db="EMBL/GenBank/DDBJ databases">
        <title>Anaerotaeda fermentans gen. nov., sp. nov., a novel anaerobic planctomycete of the new family within the order Sedimentisphaerales isolated from Taman Peninsula, Russia.</title>
        <authorList>
            <person name="Khomyakova M.A."/>
            <person name="Merkel A.Y."/>
            <person name="Slobodkin A.I."/>
        </authorList>
    </citation>
    <scope>NUCLEOTIDE SEQUENCE</scope>
    <source>
        <strain evidence="6">M17dextr</strain>
    </source>
</reference>
<evidence type="ECO:0000313" key="7">
    <source>
        <dbReference type="Proteomes" id="UP001431776"/>
    </source>
</evidence>
<dbReference type="SUPFAM" id="SSF52279">
    <property type="entry name" value="Beta-D-glucan exohydrolase, C-terminal domain"/>
    <property type="match status" value="1"/>
</dbReference>
<feature type="domain" description="Fibronectin type III-like" evidence="5">
    <location>
        <begin position="653"/>
        <end position="722"/>
    </location>
</feature>
<dbReference type="RefSeq" id="WP_349243421.1">
    <property type="nucleotide sequence ID" value="NZ_JASCXX010000003.1"/>
</dbReference>
<comment type="similarity">
    <text evidence="1">Belongs to the glycosyl hydrolase 3 family.</text>
</comment>
<evidence type="ECO:0000256" key="3">
    <source>
        <dbReference type="ARBA" id="ARBA00022801"/>
    </source>
</evidence>
<dbReference type="InterPro" id="IPR013783">
    <property type="entry name" value="Ig-like_fold"/>
</dbReference>
<evidence type="ECO:0000259" key="5">
    <source>
        <dbReference type="SMART" id="SM01217"/>
    </source>
</evidence>
<feature type="chain" id="PRO_5043465136" evidence="4">
    <location>
        <begin position="26"/>
        <end position="743"/>
    </location>
</feature>
<dbReference type="InterPro" id="IPR017853">
    <property type="entry name" value="GH"/>
</dbReference>
<dbReference type="InterPro" id="IPR026891">
    <property type="entry name" value="Fn3-like"/>
</dbReference>
<keyword evidence="2 4" id="KW-0732">Signal</keyword>
<dbReference type="Gene3D" id="3.20.20.300">
    <property type="entry name" value="Glycoside hydrolase, family 3, N-terminal domain"/>
    <property type="match status" value="1"/>
</dbReference>
<dbReference type="PRINTS" id="PR00133">
    <property type="entry name" value="GLHYDRLASE3"/>
</dbReference>
<dbReference type="PANTHER" id="PTHR42721">
    <property type="entry name" value="SUGAR HYDROLASE-RELATED"/>
    <property type="match status" value="1"/>
</dbReference>
<feature type="signal peptide" evidence="4">
    <location>
        <begin position="1"/>
        <end position="25"/>
    </location>
</feature>
<dbReference type="Gene3D" id="3.40.50.1700">
    <property type="entry name" value="Glycoside hydrolase family 3 C-terminal domain"/>
    <property type="match status" value="1"/>
</dbReference>
<dbReference type="InterPro" id="IPR002772">
    <property type="entry name" value="Glyco_hydro_3_C"/>
</dbReference>
<dbReference type="Proteomes" id="UP001431776">
    <property type="component" value="Unassembled WGS sequence"/>
</dbReference>
<protein>
    <submittedName>
        <fullName evidence="6">Glycoside hydrolase family 3 C-terminal domain-containing protein</fullName>
    </submittedName>
</protein>
<dbReference type="EMBL" id="JASCXX010000003">
    <property type="protein sequence ID" value="MDI6448009.1"/>
    <property type="molecule type" value="Genomic_DNA"/>
</dbReference>
<comment type="caution">
    <text evidence="6">The sequence shown here is derived from an EMBL/GenBank/DDBJ whole genome shotgun (WGS) entry which is preliminary data.</text>
</comment>
<dbReference type="InterPro" id="IPR036962">
    <property type="entry name" value="Glyco_hydro_3_N_sf"/>
</dbReference>
<keyword evidence="7" id="KW-1185">Reference proteome</keyword>
<proteinExistence type="inferred from homology"/>
<sequence length="743" mass="81532">MKNNAHLFVILLPVVLLIATSCRGAAVPEQSRVTSSAETRPFMDPKRPIDERVADLIGRMTLPEKVSQMTHDSPGIDRLGVPAYNWWNECLHGVARAGRATVFPQAIGMAATFNEDLIFEVSSAISDEARAMYQAAIDKDRRLRYGGLTFWTPNINIFRDPRWGRGQETYGEDPYLTSVIGTAFVRGLQGDDPRYLKTAACAKHYAVHSGPEALRHEFDAQVSLKDMYETYLPAFKALVDADVEAVMCAYNRTNGEPCCGSKTLLHKILREQWGFAGHILSDCWAIVDFYQGHNVVETPAQAAALAVNSGVSLDCGNSFPHLVDAVRQGLVTEQAIDEVLAILLRTRFKLGMFDPPGMNPYSKISTDVIRSKEHQQLARKAAVESIVLLKNANDVLPLQKDAKRLYVTGPCAANVEVLLGNYFGVSDNLVTILEGITGKLEPGSFAGYTQGFLLDRENVNPIDWTSGDAKEADAMIVVMGYSPQLEGEEGAAIASPHKGDRQDIGLPPNQVNFLRRLRQGNTKPIIVVLTGGSPVAIPEVHELADAILYVWYPGEQGGVAVADVIFGDVSPAGRLPLTFPKSTDQLPPYDDYSMVGRTYRYMTAEPLYPFGFGLSYSRFEYSDLKLDNTQPRQGETVRATVTVRNVGNVAGDEVVQLYLTDVEASVRTPISALKGFRRVHLKPAQRREVAFMITPEMMSLVDENGDSRLEPGQFRVTIGGCSPGKRGTDLGASKPVQATFAVR</sequence>
<evidence type="ECO:0000256" key="2">
    <source>
        <dbReference type="ARBA" id="ARBA00022729"/>
    </source>
</evidence>
<dbReference type="Pfam" id="PF14310">
    <property type="entry name" value="Fn3-like"/>
    <property type="match status" value="1"/>
</dbReference>
<dbReference type="InterPro" id="IPR036881">
    <property type="entry name" value="Glyco_hydro_3_C_sf"/>
</dbReference>
<dbReference type="PROSITE" id="PS51257">
    <property type="entry name" value="PROKAR_LIPOPROTEIN"/>
    <property type="match status" value="1"/>
</dbReference>
<dbReference type="GO" id="GO:0046556">
    <property type="term" value="F:alpha-L-arabinofuranosidase activity"/>
    <property type="evidence" value="ECO:0007669"/>
    <property type="project" value="TreeGrafter"/>
</dbReference>
<organism evidence="6 7">
    <name type="scientific">Anaerobaca lacustris</name>
    <dbReference type="NCBI Taxonomy" id="3044600"/>
    <lineage>
        <taxon>Bacteria</taxon>
        <taxon>Pseudomonadati</taxon>
        <taxon>Planctomycetota</taxon>
        <taxon>Phycisphaerae</taxon>
        <taxon>Sedimentisphaerales</taxon>
        <taxon>Anaerobacaceae</taxon>
        <taxon>Anaerobaca</taxon>
    </lineage>
</organism>
<dbReference type="SMART" id="SM01217">
    <property type="entry name" value="Fn3_like"/>
    <property type="match status" value="1"/>
</dbReference>
<evidence type="ECO:0000256" key="4">
    <source>
        <dbReference type="SAM" id="SignalP"/>
    </source>
</evidence>
<dbReference type="InterPro" id="IPR001764">
    <property type="entry name" value="Glyco_hydro_3_N"/>
</dbReference>
<evidence type="ECO:0000256" key="1">
    <source>
        <dbReference type="ARBA" id="ARBA00005336"/>
    </source>
</evidence>
<dbReference type="Pfam" id="PF01915">
    <property type="entry name" value="Glyco_hydro_3_C"/>
    <property type="match status" value="1"/>
</dbReference>
<dbReference type="GO" id="GO:0008422">
    <property type="term" value="F:beta-glucosidase activity"/>
    <property type="evidence" value="ECO:0007669"/>
    <property type="project" value="UniProtKB-ARBA"/>
</dbReference>
<dbReference type="PANTHER" id="PTHR42721:SF3">
    <property type="entry name" value="BETA-D-XYLOSIDASE 5-RELATED"/>
    <property type="match status" value="1"/>
</dbReference>
<name>A0AAW6TWD5_9BACT</name>
<dbReference type="SUPFAM" id="SSF51445">
    <property type="entry name" value="(Trans)glycosidases"/>
    <property type="match status" value="1"/>
</dbReference>
<dbReference type="GO" id="GO:0009044">
    <property type="term" value="F:xylan 1,4-beta-xylosidase activity"/>
    <property type="evidence" value="ECO:0007669"/>
    <property type="project" value="InterPro"/>
</dbReference>
<dbReference type="Pfam" id="PF00933">
    <property type="entry name" value="Glyco_hydro_3"/>
    <property type="match status" value="1"/>
</dbReference>
<dbReference type="GO" id="GO:0045493">
    <property type="term" value="P:xylan catabolic process"/>
    <property type="evidence" value="ECO:0007669"/>
    <property type="project" value="InterPro"/>
</dbReference>
<dbReference type="FunFam" id="2.60.40.10:FF:000495">
    <property type="entry name" value="Periplasmic beta-glucosidase"/>
    <property type="match status" value="1"/>
</dbReference>
<evidence type="ECO:0000313" key="6">
    <source>
        <dbReference type="EMBL" id="MDI6448009.1"/>
    </source>
</evidence>
<dbReference type="GO" id="GO:0031222">
    <property type="term" value="P:arabinan catabolic process"/>
    <property type="evidence" value="ECO:0007669"/>
    <property type="project" value="TreeGrafter"/>
</dbReference>
<dbReference type="InterPro" id="IPR044993">
    <property type="entry name" value="BXL"/>
</dbReference>
<gene>
    <name evidence="6" type="ORF">QJ522_03040</name>
</gene>
<keyword evidence="3 6" id="KW-0378">Hydrolase</keyword>
<dbReference type="Gene3D" id="2.60.40.10">
    <property type="entry name" value="Immunoglobulins"/>
    <property type="match status" value="1"/>
</dbReference>
<dbReference type="AlphaFoldDB" id="A0AAW6TWD5"/>